<dbReference type="NCBIfam" id="NF047509">
    <property type="entry name" value="Rv3131_FMN_oxido"/>
    <property type="match status" value="1"/>
</dbReference>
<dbReference type="InterPro" id="IPR000415">
    <property type="entry name" value="Nitroreductase-like"/>
</dbReference>
<evidence type="ECO:0000313" key="2">
    <source>
        <dbReference type="Proteomes" id="UP000466794"/>
    </source>
</evidence>
<comment type="caution">
    <text evidence="1">The sequence shown here is derived from an EMBL/GenBank/DDBJ whole genome shotgun (WGS) entry which is preliminary data.</text>
</comment>
<evidence type="ECO:0000313" key="1">
    <source>
        <dbReference type="EMBL" id="MVU78320.1"/>
    </source>
</evidence>
<dbReference type="InterPro" id="IPR050627">
    <property type="entry name" value="Nitroreductase/BluB"/>
</dbReference>
<dbReference type="SUPFAM" id="SSF55469">
    <property type="entry name" value="FMN-dependent nitroreductase-like"/>
    <property type="match status" value="1"/>
</dbReference>
<dbReference type="PANTHER" id="PTHR23026:SF123">
    <property type="entry name" value="NAD(P)H NITROREDUCTASE RV3131-RELATED"/>
    <property type="match status" value="1"/>
</dbReference>
<gene>
    <name evidence="1" type="ORF">GPX89_13830</name>
</gene>
<reference evidence="1 2" key="1">
    <citation type="submission" date="2019-12" db="EMBL/GenBank/DDBJ databases">
        <title>Nocardia sp. nov. ET3-3 isolated from soil.</title>
        <authorList>
            <person name="Kanchanasin P."/>
            <person name="Tanasupawat S."/>
            <person name="Yuki M."/>
            <person name="Kudo T."/>
        </authorList>
    </citation>
    <scope>NUCLEOTIDE SEQUENCE [LARGE SCALE GENOMIC DNA]</scope>
    <source>
        <strain evidence="1 2">ET3-3</strain>
    </source>
</reference>
<dbReference type="RefSeq" id="WP_157387840.1">
    <property type="nucleotide sequence ID" value="NZ_WRPP01000002.1"/>
</dbReference>
<dbReference type="GO" id="GO:0016491">
    <property type="term" value="F:oxidoreductase activity"/>
    <property type="evidence" value="ECO:0007669"/>
    <property type="project" value="InterPro"/>
</dbReference>
<dbReference type="AlphaFoldDB" id="A0A7K1UVD9"/>
<dbReference type="Proteomes" id="UP000466794">
    <property type="component" value="Unassembled WGS sequence"/>
</dbReference>
<organism evidence="1 2">
    <name type="scientific">Nocardia terrae</name>
    <dbReference type="NCBI Taxonomy" id="2675851"/>
    <lineage>
        <taxon>Bacteria</taxon>
        <taxon>Bacillati</taxon>
        <taxon>Actinomycetota</taxon>
        <taxon>Actinomycetes</taxon>
        <taxon>Mycobacteriales</taxon>
        <taxon>Nocardiaceae</taxon>
        <taxon>Nocardia</taxon>
    </lineage>
</organism>
<keyword evidence="2" id="KW-1185">Reference proteome</keyword>
<dbReference type="PANTHER" id="PTHR23026">
    <property type="entry name" value="NADPH NITROREDUCTASE"/>
    <property type="match status" value="1"/>
</dbReference>
<sequence>MSVDDEARGRPAPDPATVAAAIELAARAPSVHNTQPWRWRFDGRRLDLYADAERLLPAADPLGRQLVISCGAMLHHVRTVFADRGWHTDTVRVPDARRPDHLAEIEFRPWPDPARDIRAQARAIGRRRTDRLALLEPDGWQDIVPRLRAAAAAQYVQFDVLAESARPRLAALSREYAAVRGHDMFYGLELHSWTGNSEAREGVPRTALASEAEMARVGVGRFFPSGPRSTRRGHLTDRARLVVLSAVRDSVDQWLRIGEALSAVLLECTAAGLATCPLTNITELPEGRELLAKLLGGPGLPQALIRIGSVPSDDAPLPPPTPRRPIADILTIM</sequence>
<evidence type="ECO:0008006" key="3">
    <source>
        <dbReference type="Google" id="ProtNLM"/>
    </source>
</evidence>
<dbReference type="Gene3D" id="3.40.109.10">
    <property type="entry name" value="NADH Oxidase"/>
    <property type="match status" value="1"/>
</dbReference>
<accession>A0A7K1UVD9</accession>
<dbReference type="EMBL" id="WRPP01000002">
    <property type="protein sequence ID" value="MVU78320.1"/>
    <property type="molecule type" value="Genomic_DNA"/>
</dbReference>
<name>A0A7K1UVD9_9NOCA</name>
<proteinExistence type="predicted"/>
<protein>
    <recommendedName>
        <fullName evidence="3">NAD(P)H nitroreductase</fullName>
    </recommendedName>
</protein>